<keyword evidence="2" id="KW-1185">Reference proteome</keyword>
<evidence type="ECO:0000313" key="2">
    <source>
        <dbReference type="Proteomes" id="UP000293195"/>
    </source>
</evidence>
<proteinExistence type="predicted"/>
<sequence length="486" mass="54800">MQAPRRNLFIPIPAAVTGDLWHLAAAQILWQRYRPDQPGLVTVILTTDRGASDEVSHGMVTFNYLKQLHLPCMVVKISGLPRSPSKKLVERAIYDRSIDLQAMWDNHEGVVGQDHLFLEEVQNCRVSNLTEEIVSNRLIFPTQESNILQLMTATTIAIEILCESKTLFDERRNYLGERMVPPLDDKEQVVEKFMELVACIKDKGVHKKSAVLLYLNRINNQANAGTNSTEEIKSQLQQIATQRNMVFQVVAAGSVLEPGDFDIFSRKKSQGYPGVEPRYTAQLWRMVKCAANPAFTKEFNLEIPIFGVFSSRSGSVDLPAFCGVNCFFWDEPWLQATSDEHIFSWLSGATETANDPSRKFAKMLGQIPQCLRALQLYPIMATGVVETLESTGDARRVRLRELHEWLDGKNPGEVFPKDAPGRPWSTEYRGMLSDLENTVSIAHPYRRYLAIALTPSNRKQFSVGFAENIWNGSPGSKQPNLKAQDI</sequence>
<name>A0ABY0FRW2_9PLEO</name>
<gene>
    <name evidence="1" type="ORF">AA0119_g12861</name>
</gene>
<reference evidence="2" key="1">
    <citation type="journal article" date="2019" name="bioRxiv">
        <title>Genomics, evolutionary history and diagnostics of the Alternaria alternata species group including apple and Asian pear pathotypes.</title>
        <authorList>
            <person name="Armitage A.D."/>
            <person name="Cockerton H.M."/>
            <person name="Sreenivasaprasad S."/>
            <person name="Woodhall J.W."/>
            <person name="Lane C.R."/>
            <person name="Harrison R.J."/>
            <person name="Clarkson J.P."/>
        </authorList>
    </citation>
    <scope>NUCLEOTIDE SEQUENCE [LARGE SCALE GENOMIC DNA]</scope>
    <source>
        <strain evidence="2">FERA 635</strain>
    </source>
</reference>
<evidence type="ECO:0000313" key="1">
    <source>
        <dbReference type="EMBL" id="RYN86470.1"/>
    </source>
</evidence>
<organism evidence="1 2">
    <name type="scientific">Alternaria tenuissima</name>
    <dbReference type="NCBI Taxonomy" id="119927"/>
    <lineage>
        <taxon>Eukaryota</taxon>
        <taxon>Fungi</taxon>
        <taxon>Dikarya</taxon>
        <taxon>Ascomycota</taxon>
        <taxon>Pezizomycotina</taxon>
        <taxon>Dothideomycetes</taxon>
        <taxon>Pleosporomycetidae</taxon>
        <taxon>Pleosporales</taxon>
        <taxon>Pleosporineae</taxon>
        <taxon>Pleosporaceae</taxon>
        <taxon>Alternaria</taxon>
        <taxon>Alternaria sect. Alternaria</taxon>
        <taxon>Alternaria alternata complex</taxon>
    </lineage>
</organism>
<accession>A0ABY0FRW2</accession>
<dbReference type="EMBL" id="PDXF01000143">
    <property type="protein sequence ID" value="RYN86470.1"/>
    <property type="molecule type" value="Genomic_DNA"/>
</dbReference>
<protein>
    <submittedName>
        <fullName evidence="1">Uncharacterized protein</fullName>
    </submittedName>
</protein>
<dbReference type="Proteomes" id="UP000293195">
    <property type="component" value="Unassembled WGS sequence"/>
</dbReference>
<comment type="caution">
    <text evidence="1">The sequence shown here is derived from an EMBL/GenBank/DDBJ whole genome shotgun (WGS) entry which is preliminary data.</text>
</comment>